<dbReference type="EMBL" id="KY052807">
    <property type="protein sequence ID" value="ASE99939.1"/>
    <property type="molecule type" value="Genomic_DNA"/>
</dbReference>
<evidence type="ECO:0000313" key="1">
    <source>
        <dbReference type="EMBL" id="ASE99939.1"/>
    </source>
</evidence>
<reference evidence="1" key="2">
    <citation type="journal article" date="2017" name="Nat. Commun.">
        <title>Single-virus genomics reveals hidden cosmopolitan and abundant viruses.</title>
        <authorList>
            <person name="Martinez-Hernandez F."/>
            <person name="Fornas O."/>
            <person name="Lluesma Gomez M."/>
            <person name="Bolduc B."/>
            <person name="de la Cruz Pena M.J."/>
            <person name="Martinez J.M."/>
            <person name="Anton J."/>
            <person name="Gasol J.M."/>
            <person name="Rosselli R."/>
            <person name="Rodriguez-Valera F."/>
            <person name="Sullivan M.B."/>
            <person name="Acinas S.G."/>
            <person name="Martinez-Garcia M."/>
        </authorList>
    </citation>
    <scope>NUCLEOTIDE SEQUENCE</scope>
</reference>
<reference evidence="1" key="1">
    <citation type="submission" date="2016-10" db="EMBL/GenBank/DDBJ databases">
        <authorList>
            <person name="Varghese N."/>
        </authorList>
    </citation>
    <scope>NUCLEOTIDE SEQUENCE</scope>
</reference>
<name>A0A218MKY6_9VIRU</name>
<protein>
    <submittedName>
        <fullName evidence="1">Uncharacterized protein</fullName>
    </submittedName>
</protein>
<accession>A0A218MKY6</accession>
<organism evidence="1">
    <name type="scientific">uncultured virus</name>
    <dbReference type="NCBI Taxonomy" id="340016"/>
    <lineage>
        <taxon>Viruses</taxon>
        <taxon>environmental samples</taxon>
    </lineage>
</organism>
<sequence length="65" mass="7125">MTNAQALTILEEKRKAVNKAINDIVKYTSESTTWIDSHKTTIMTSVKANAIIVGADLSTWEGLDS</sequence>
<proteinExistence type="predicted"/>